<keyword evidence="6" id="KW-1133">Transmembrane helix</keyword>
<reference evidence="8" key="1">
    <citation type="journal article" date="2013" name="Nat. Biotechnol.">
        <title>Draft genome sequence of chickpea (Cicer arietinum) provides a resource for trait improvement.</title>
        <authorList>
            <person name="Varshney R.K."/>
            <person name="Song C."/>
            <person name="Saxena R.K."/>
            <person name="Azam S."/>
            <person name="Yu S."/>
            <person name="Sharpe A.G."/>
            <person name="Cannon S."/>
            <person name="Baek J."/>
            <person name="Rosen B.D."/>
            <person name="Tar'an B."/>
            <person name="Millan T."/>
            <person name="Zhang X."/>
            <person name="Ramsay L.D."/>
            <person name="Iwata A."/>
            <person name="Wang Y."/>
            <person name="Nelson W."/>
            <person name="Farmer A.D."/>
            <person name="Gaur P.M."/>
            <person name="Soderlund C."/>
            <person name="Penmetsa R.V."/>
            <person name="Xu C."/>
            <person name="Bharti A.K."/>
            <person name="He W."/>
            <person name="Winter P."/>
            <person name="Zhao S."/>
            <person name="Hane J.K."/>
            <person name="Carrasquilla-Garcia N."/>
            <person name="Condie J.A."/>
            <person name="Upadhyaya H.D."/>
            <person name="Luo M.C."/>
            <person name="Thudi M."/>
            <person name="Gowda C.L."/>
            <person name="Singh N.P."/>
            <person name="Lichtenzveig J."/>
            <person name="Gali K.K."/>
            <person name="Rubio J."/>
            <person name="Nadarajan N."/>
            <person name="Dolezel J."/>
            <person name="Bansal K.C."/>
            <person name="Xu X."/>
            <person name="Edwards D."/>
            <person name="Zhang G."/>
            <person name="Kahl G."/>
            <person name="Gil J."/>
            <person name="Singh K.B."/>
            <person name="Datta S.K."/>
            <person name="Jackson S.A."/>
            <person name="Wang J."/>
            <person name="Cook D.R."/>
        </authorList>
    </citation>
    <scope>NUCLEOTIDE SEQUENCE [LARGE SCALE GENOMIC DNA]</scope>
    <source>
        <strain evidence="8">cv. CDC Frontier</strain>
    </source>
</reference>
<protein>
    <submittedName>
        <fullName evidence="9">Inactive protein RESTRICTED TEV MOVEMENT 2</fullName>
    </submittedName>
</protein>
<name>A0A1S3E2B7_CICAR</name>
<dbReference type="CDD" id="cd06464">
    <property type="entry name" value="ACD_sHsps-like"/>
    <property type="match status" value="1"/>
</dbReference>
<keyword evidence="6" id="KW-0472">Membrane</keyword>
<dbReference type="Proteomes" id="UP000087171">
    <property type="component" value="Chromosome Ca3"/>
</dbReference>
<dbReference type="AlphaFoldDB" id="A0A1S3E2B7"/>
<dbReference type="InterPro" id="IPR002068">
    <property type="entry name" value="A-crystallin/Hsp20_dom"/>
</dbReference>
<organism evidence="8 9">
    <name type="scientific">Cicer arietinum</name>
    <name type="common">Chickpea</name>
    <name type="synonym">Garbanzo</name>
    <dbReference type="NCBI Taxonomy" id="3827"/>
    <lineage>
        <taxon>Eukaryota</taxon>
        <taxon>Viridiplantae</taxon>
        <taxon>Streptophyta</taxon>
        <taxon>Embryophyta</taxon>
        <taxon>Tracheophyta</taxon>
        <taxon>Spermatophyta</taxon>
        <taxon>Magnoliopsida</taxon>
        <taxon>eudicotyledons</taxon>
        <taxon>Gunneridae</taxon>
        <taxon>Pentapetalae</taxon>
        <taxon>rosids</taxon>
        <taxon>fabids</taxon>
        <taxon>Fabales</taxon>
        <taxon>Fabaceae</taxon>
        <taxon>Papilionoideae</taxon>
        <taxon>50 kb inversion clade</taxon>
        <taxon>NPAAA clade</taxon>
        <taxon>Hologalegina</taxon>
        <taxon>IRL clade</taxon>
        <taxon>Cicereae</taxon>
        <taxon>Cicer</taxon>
    </lineage>
</organism>
<keyword evidence="8" id="KW-1185">Reference proteome</keyword>
<keyword evidence="3" id="KW-0611">Plant defense</keyword>
<dbReference type="GeneID" id="101489498"/>
<feature type="transmembrane region" description="Helical" evidence="6">
    <location>
        <begin position="173"/>
        <end position="192"/>
    </location>
</feature>
<dbReference type="PANTHER" id="PTHR43670">
    <property type="entry name" value="HEAT SHOCK PROTEIN 26"/>
    <property type="match status" value="1"/>
</dbReference>
<dbReference type="RefSeq" id="XP_012569211.1">
    <property type="nucleotide sequence ID" value="XM_012713757.2"/>
</dbReference>
<feature type="domain" description="SHSP" evidence="7">
    <location>
        <begin position="10"/>
        <end position="115"/>
    </location>
</feature>
<sequence length="200" mass="23958">MESKHAHNYRSYEDFDPVFKWRREEARDTIELHLPGFKREQIRIQINHHGVLVISGERPLDETKWRRFKKEFQISQYCNEDAIRGNFMDNILSIVMPKKVSFIPQEEQIPELEDDEDDIYQDKTTFHNMEFQGKSRAEQTEDYKFKDALLDSEYTYTTNNHFEENDVETTREVALKFMVVIIVLMVIVNFLVDMSKSFMA</sequence>
<evidence type="ECO:0000256" key="3">
    <source>
        <dbReference type="ARBA" id="ARBA00022821"/>
    </source>
</evidence>
<dbReference type="PANTHER" id="PTHR43670:SF108">
    <property type="entry name" value="HSP20_ALPHA CRYSTALLIN FAMILY PROTEIN"/>
    <property type="match status" value="1"/>
</dbReference>
<evidence type="ECO:0000256" key="2">
    <source>
        <dbReference type="ARBA" id="ARBA00022475"/>
    </source>
</evidence>
<dbReference type="KEGG" id="cam:101489498"/>
<dbReference type="OrthoDB" id="1431247at2759"/>
<comment type="similarity">
    <text evidence="4 5">Belongs to the small heat shock protein (HSP20) family.</text>
</comment>
<evidence type="ECO:0000256" key="6">
    <source>
        <dbReference type="SAM" id="Phobius"/>
    </source>
</evidence>
<dbReference type="STRING" id="3827.A0A1S3E2B7"/>
<keyword evidence="2" id="KW-1003">Cell membrane</keyword>
<evidence type="ECO:0000256" key="5">
    <source>
        <dbReference type="RuleBase" id="RU003616"/>
    </source>
</evidence>
<proteinExistence type="inferred from homology"/>
<evidence type="ECO:0000256" key="4">
    <source>
        <dbReference type="PROSITE-ProRule" id="PRU00285"/>
    </source>
</evidence>
<reference evidence="9" key="2">
    <citation type="submission" date="2025-08" db="UniProtKB">
        <authorList>
            <consortium name="RefSeq"/>
        </authorList>
    </citation>
    <scope>IDENTIFICATION</scope>
    <source>
        <tissue evidence="9">Etiolated seedlings</tissue>
    </source>
</reference>
<evidence type="ECO:0000256" key="1">
    <source>
        <dbReference type="ARBA" id="ARBA00004162"/>
    </source>
</evidence>
<evidence type="ECO:0000313" key="9">
    <source>
        <dbReference type="RefSeq" id="XP_012569211.1"/>
    </source>
</evidence>
<evidence type="ECO:0000259" key="7">
    <source>
        <dbReference type="PROSITE" id="PS01031"/>
    </source>
</evidence>
<comment type="subcellular location">
    <subcellularLocation>
        <location evidence="1">Cell membrane</location>
        <topology evidence="1">Single-pass membrane protein</topology>
    </subcellularLocation>
</comment>
<evidence type="ECO:0000313" key="8">
    <source>
        <dbReference type="Proteomes" id="UP000087171"/>
    </source>
</evidence>
<dbReference type="SUPFAM" id="SSF49764">
    <property type="entry name" value="HSP20-like chaperones"/>
    <property type="match status" value="1"/>
</dbReference>
<dbReference type="GO" id="GO:0006952">
    <property type="term" value="P:defense response"/>
    <property type="evidence" value="ECO:0007669"/>
    <property type="project" value="UniProtKB-KW"/>
</dbReference>
<dbReference type="GO" id="GO:0005886">
    <property type="term" value="C:plasma membrane"/>
    <property type="evidence" value="ECO:0007669"/>
    <property type="project" value="UniProtKB-SubCell"/>
</dbReference>
<dbReference type="Gene3D" id="2.60.40.790">
    <property type="match status" value="1"/>
</dbReference>
<dbReference type="Pfam" id="PF00011">
    <property type="entry name" value="HSP20"/>
    <property type="match status" value="1"/>
</dbReference>
<accession>A0A1S3E2B7</accession>
<dbReference type="GO" id="GO:0034605">
    <property type="term" value="P:cellular response to heat"/>
    <property type="evidence" value="ECO:0007669"/>
    <property type="project" value="TreeGrafter"/>
</dbReference>
<keyword evidence="6" id="KW-0812">Transmembrane</keyword>
<dbReference type="PROSITE" id="PS01031">
    <property type="entry name" value="SHSP"/>
    <property type="match status" value="1"/>
</dbReference>
<gene>
    <name evidence="9" type="primary">LOC101489498</name>
</gene>
<dbReference type="InterPro" id="IPR008978">
    <property type="entry name" value="HSP20-like_chaperone"/>
</dbReference>